<evidence type="ECO:0000259" key="9">
    <source>
        <dbReference type="Pfam" id="PF01648"/>
    </source>
</evidence>
<evidence type="ECO:0000313" key="10">
    <source>
        <dbReference type="EMBL" id="NMG44198.1"/>
    </source>
</evidence>
<dbReference type="NCBIfam" id="TIGR00516">
    <property type="entry name" value="acpS"/>
    <property type="match status" value="1"/>
</dbReference>
<comment type="function">
    <text evidence="8">Transfers the 4'-phosphopantetheine moiety from coenzyme A to a Ser of acyl-carrier-protein.</text>
</comment>
<dbReference type="EMBL" id="WTVN01000014">
    <property type="protein sequence ID" value="NMG44198.1"/>
    <property type="molecule type" value="Genomic_DNA"/>
</dbReference>
<dbReference type="Gene3D" id="3.90.470.20">
    <property type="entry name" value="4'-phosphopantetheinyl transferase domain"/>
    <property type="match status" value="1"/>
</dbReference>
<keyword evidence="6 8" id="KW-0443">Lipid metabolism</keyword>
<name>A0ABX1PYH4_9RHOO</name>
<accession>A0ABX1PYH4</accession>
<keyword evidence="4 8" id="KW-0276">Fatty acid metabolism</keyword>
<dbReference type="InterPro" id="IPR002582">
    <property type="entry name" value="ACPS"/>
</dbReference>
<dbReference type="SUPFAM" id="SSF56214">
    <property type="entry name" value="4'-phosphopantetheinyl transferase"/>
    <property type="match status" value="1"/>
</dbReference>
<dbReference type="InterPro" id="IPR008278">
    <property type="entry name" value="4-PPantetheinyl_Trfase_dom"/>
</dbReference>
<evidence type="ECO:0000256" key="3">
    <source>
        <dbReference type="ARBA" id="ARBA00022723"/>
    </source>
</evidence>
<evidence type="ECO:0000256" key="8">
    <source>
        <dbReference type="HAMAP-Rule" id="MF_00101"/>
    </source>
</evidence>
<gene>
    <name evidence="8" type="primary">acpS</name>
    <name evidence="10" type="ORF">GPA22_10710</name>
</gene>
<dbReference type="RefSeq" id="WP_169256072.1">
    <property type="nucleotide sequence ID" value="NZ_WTVN01000014.1"/>
</dbReference>
<dbReference type="GO" id="GO:0008897">
    <property type="term" value="F:holo-[acyl-carrier-protein] synthase activity"/>
    <property type="evidence" value="ECO:0007669"/>
    <property type="project" value="UniProtKB-EC"/>
</dbReference>
<evidence type="ECO:0000256" key="1">
    <source>
        <dbReference type="ARBA" id="ARBA00022516"/>
    </source>
</evidence>
<dbReference type="Pfam" id="PF01648">
    <property type="entry name" value="ACPS"/>
    <property type="match status" value="1"/>
</dbReference>
<keyword evidence="1 8" id="KW-0444">Lipid biosynthesis</keyword>
<keyword evidence="2 8" id="KW-0808">Transferase</keyword>
<evidence type="ECO:0000256" key="7">
    <source>
        <dbReference type="ARBA" id="ARBA00023160"/>
    </source>
</evidence>
<dbReference type="Proteomes" id="UP000623795">
    <property type="component" value="Unassembled WGS sequence"/>
</dbReference>
<evidence type="ECO:0000256" key="4">
    <source>
        <dbReference type="ARBA" id="ARBA00022832"/>
    </source>
</evidence>
<keyword evidence="5 8" id="KW-0460">Magnesium</keyword>
<proteinExistence type="inferred from homology"/>
<feature type="binding site" evidence="8">
    <location>
        <position position="59"/>
    </location>
    <ligand>
        <name>Mg(2+)</name>
        <dbReference type="ChEBI" id="CHEBI:18420"/>
    </ligand>
</feature>
<comment type="cofactor">
    <cofactor evidence="8">
        <name>Mg(2+)</name>
        <dbReference type="ChEBI" id="CHEBI:18420"/>
    </cofactor>
</comment>
<dbReference type="HAMAP" id="MF_00101">
    <property type="entry name" value="AcpS"/>
    <property type="match status" value="1"/>
</dbReference>
<feature type="binding site" evidence="8">
    <location>
        <position position="8"/>
    </location>
    <ligand>
        <name>Mg(2+)</name>
        <dbReference type="ChEBI" id="CHEBI:18420"/>
    </ligand>
</feature>
<evidence type="ECO:0000256" key="5">
    <source>
        <dbReference type="ARBA" id="ARBA00022842"/>
    </source>
</evidence>
<reference evidence="10 11" key="1">
    <citation type="submission" date="2019-12" db="EMBL/GenBank/DDBJ databases">
        <title>Comparative genomics gives insights into the taxonomy of the Azoarcus-Aromatoleum group and reveals separate origins of nif in the plant-associated Azoarcus and non-plant-associated Aromatoleum sub-groups.</title>
        <authorList>
            <person name="Lafos M."/>
            <person name="Maluk M."/>
            <person name="Batista M."/>
            <person name="Junghare M."/>
            <person name="Carmona M."/>
            <person name="Faoro H."/>
            <person name="Cruz L.M."/>
            <person name="Battistoni F."/>
            <person name="De Souza E."/>
            <person name="Pedrosa F."/>
            <person name="Chen W.-M."/>
            <person name="Poole P.S."/>
            <person name="Dixon R.A."/>
            <person name="James E.K."/>
        </authorList>
    </citation>
    <scope>NUCLEOTIDE SEQUENCE [LARGE SCALE GENOMIC DNA]</scope>
    <source>
        <strain evidence="10 11">Td21</strain>
    </source>
</reference>
<comment type="catalytic activity">
    <reaction evidence="8">
        <text>apo-[ACP] + CoA = holo-[ACP] + adenosine 3',5'-bisphosphate + H(+)</text>
        <dbReference type="Rhea" id="RHEA:12068"/>
        <dbReference type="Rhea" id="RHEA-COMP:9685"/>
        <dbReference type="Rhea" id="RHEA-COMP:9690"/>
        <dbReference type="ChEBI" id="CHEBI:15378"/>
        <dbReference type="ChEBI" id="CHEBI:29999"/>
        <dbReference type="ChEBI" id="CHEBI:57287"/>
        <dbReference type="ChEBI" id="CHEBI:58343"/>
        <dbReference type="ChEBI" id="CHEBI:64479"/>
        <dbReference type="EC" id="2.7.8.7"/>
    </reaction>
</comment>
<dbReference type="InterPro" id="IPR004568">
    <property type="entry name" value="Ppantetheine-prot_Trfase_dom"/>
</dbReference>
<keyword evidence="7 8" id="KW-0275">Fatty acid biosynthesis</keyword>
<dbReference type="NCBIfam" id="TIGR00556">
    <property type="entry name" value="pantethn_trn"/>
    <property type="match status" value="1"/>
</dbReference>
<evidence type="ECO:0000256" key="6">
    <source>
        <dbReference type="ARBA" id="ARBA00023098"/>
    </source>
</evidence>
<organism evidence="10 11">
    <name type="scientific">Aromatoleum toluvorans</name>
    <dbReference type="NCBI Taxonomy" id="92002"/>
    <lineage>
        <taxon>Bacteria</taxon>
        <taxon>Pseudomonadati</taxon>
        <taxon>Pseudomonadota</taxon>
        <taxon>Betaproteobacteria</taxon>
        <taxon>Rhodocyclales</taxon>
        <taxon>Rhodocyclaceae</taxon>
        <taxon>Aromatoleum</taxon>
    </lineage>
</organism>
<sequence length="127" mass="13596">MIHGIGTDIVHVARLKAALERHGDRFAARILAEGDGERAGFGASRDPARFLAKRFAAKEAFGKALGTGVAVPATLHAVRVGHDELGKPVYLFDDGLAAYMRERGLTAHLSLSDEADYVVAFALIEKP</sequence>
<keyword evidence="8" id="KW-0963">Cytoplasm</keyword>
<evidence type="ECO:0000313" key="11">
    <source>
        <dbReference type="Proteomes" id="UP000623795"/>
    </source>
</evidence>
<keyword evidence="11" id="KW-1185">Reference proteome</keyword>
<comment type="subcellular location">
    <subcellularLocation>
        <location evidence="8">Cytoplasm</location>
    </subcellularLocation>
</comment>
<dbReference type="EC" id="2.7.8.7" evidence="8"/>
<comment type="caution">
    <text evidence="10">The sequence shown here is derived from an EMBL/GenBank/DDBJ whole genome shotgun (WGS) entry which is preliminary data.</text>
</comment>
<evidence type="ECO:0000256" key="2">
    <source>
        <dbReference type="ARBA" id="ARBA00022679"/>
    </source>
</evidence>
<comment type="similarity">
    <text evidence="8">Belongs to the P-Pant transferase superfamily. AcpS family.</text>
</comment>
<dbReference type="InterPro" id="IPR037143">
    <property type="entry name" value="4-PPantetheinyl_Trfase_dom_sf"/>
</dbReference>
<keyword evidence="3 8" id="KW-0479">Metal-binding</keyword>
<feature type="domain" description="4'-phosphopantetheinyl transferase" evidence="9">
    <location>
        <begin position="4"/>
        <end position="121"/>
    </location>
</feature>
<protein>
    <recommendedName>
        <fullName evidence="8">Holo-[acyl-carrier-protein] synthase</fullName>
        <shortName evidence="8">Holo-ACP synthase</shortName>
        <ecNumber evidence="8">2.7.8.7</ecNumber>
    </recommendedName>
    <alternativeName>
        <fullName evidence="8">4'-phosphopantetheinyl transferase AcpS</fullName>
    </alternativeName>
</protein>